<dbReference type="Gene3D" id="1.10.357.10">
    <property type="entry name" value="Tetracycline Repressor, domain 2"/>
    <property type="match status" value="1"/>
</dbReference>
<feature type="DNA-binding region" description="H-T-H motif" evidence="4">
    <location>
        <begin position="32"/>
        <end position="51"/>
    </location>
</feature>
<accession>A0A5F2C2D2</accession>
<evidence type="ECO:0000256" key="1">
    <source>
        <dbReference type="ARBA" id="ARBA00023015"/>
    </source>
</evidence>
<evidence type="ECO:0000313" key="9">
    <source>
        <dbReference type="Proteomes" id="UP000298057"/>
    </source>
</evidence>
<keyword evidence="2 4" id="KW-0238">DNA-binding</keyword>
<dbReference type="Proteomes" id="UP000298057">
    <property type="component" value="Unassembled WGS sequence"/>
</dbReference>
<dbReference type="RefSeq" id="WP_135627290.1">
    <property type="nucleotide sequence ID" value="NZ_RQGU01000090.1"/>
</dbReference>
<evidence type="ECO:0000256" key="3">
    <source>
        <dbReference type="ARBA" id="ARBA00023163"/>
    </source>
</evidence>
<keyword evidence="3" id="KW-0804">Transcription</keyword>
<evidence type="ECO:0000313" key="8">
    <source>
        <dbReference type="Proteomes" id="UP000297832"/>
    </source>
</evidence>
<dbReference type="InterPro" id="IPR001647">
    <property type="entry name" value="HTH_TetR"/>
</dbReference>
<dbReference type="InterPro" id="IPR041478">
    <property type="entry name" value="TetR_C_27"/>
</dbReference>
<keyword evidence="9" id="KW-1185">Reference proteome</keyword>
<protein>
    <submittedName>
        <fullName evidence="6">TetR/AcrR family transcriptional regulator</fullName>
    </submittedName>
</protein>
<dbReference type="AlphaFoldDB" id="A0A5F2C2D2"/>
<evidence type="ECO:0000256" key="4">
    <source>
        <dbReference type="PROSITE-ProRule" id="PRU00335"/>
    </source>
</evidence>
<evidence type="ECO:0000313" key="6">
    <source>
        <dbReference type="EMBL" id="TGM16974.1"/>
    </source>
</evidence>
<dbReference type="PANTHER" id="PTHR30055:SF151">
    <property type="entry name" value="TRANSCRIPTIONAL REGULATORY PROTEIN"/>
    <property type="match status" value="1"/>
</dbReference>
<dbReference type="SUPFAM" id="SSF48498">
    <property type="entry name" value="Tetracyclin repressor-like, C-terminal domain"/>
    <property type="match status" value="1"/>
</dbReference>
<evidence type="ECO:0000259" key="5">
    <source>
        <dbReference type="PROSITE" id="PS50977"/>
    </source>
</evidence>
<gene>
    <name evidence="6" type="ORF">EHQ81_00200</name>
    <name evidence="7" type="ORF">EHQ82_09945</name>
</gene>
<proteinExistence type="predicted"/>
<comment type="caution">
    <text evidence="6">The sequence shown here is derived from an EMBL/GenBank/DDBJ whole genome shotgun (WGS) entry which is preliminary data.</text>
</comment>
<dbReference type="PRINTS" id="PR00455">
    <property type="entry name" value="HTHTETR"/>
</dbReference>
<name>A0A5F2C2D2_9LEPT</name>
<organism evidence="6 8">
    <name type="scientific">Leptospira selangorensis</name>
    <dbReference type="NCBI Taxonomy" id="2484982"/>
    <lineage>
        <taxon>Bacteria</taxon>
        <taxon>Pseudomonadati</taxon>
        <taxon>Spirochaetota</taxon>
        <taxon>Spirochaetia</taxon>
        <taxon>Leptospirales</taxon>
        <taxon>Leptospiraceae</taxon>
        <taxon>Leptospira</taxon>
    </lineage>
</organism>
<dbReference type="InterPro" id="IPR050109">
    <property type="entry name" value="HTH-type_TetR-like_transc_reg"/>
</dbReference>
<dbReference type="PANTHER" id="PTHR30055">
    <property type="entry name" value="HTH-TYPE TRANSCRIPTIONAL REGULATOR RUTR"/>
    <property type="match status" value="1"/>
</dbReference>
<dbReference type="GO" id="GO:0003700">
    <property type="term" value="F:DNA-binding transcription factor activity"/>
    <property type="evidence" value="ECO:0007669"/>
    <property type="project" value="TreeGrafter"/>
</dbReference>
<evidence type="ECO:0000313" key="7">
    <source>
        <dbReference type="EMBL" id="TGM21312.1"/>
    </source>
</evidence>
<dbReference type="InterPro" id="IPR036271">
    <property type="entry name" value="Tet_transcr_reg_TetR-rel_C_sf"/>
</dbReference>
<reference evidence="7" key="1">
    <citation type="submission" date="2018-10" db="EMBL/GenBank/DDBJ databases">
        <authorList>
            <person name="Vincent A.T."/>
            <person name="Schiettekatte O."/>
            <person name="Bourhy P."/>
            <person name="Veyrier F.J."/>
            <person name="Picardeau M."/>
        </authorList>
    </citation>
    <scope>NUCLEOTIDE SEQUENCE</scope>
    <source>
        <strain evidence="7">201702406</strain>
    </source>
</reference>
<dbReference type="Pfam" id="PF17935">
    <property type="entry name" value="TetR_C_27"/>
    <property type="match status" value="1"/>
</dbReference>
<dbReference type="Pfam" id="PF00440">
    <property type="entry name" value="TetR_N"/>
    <property type="match status" value="1"/>
</dbReference>
<dbReference type="PROSITE" id="PS50977">
    <property type="entry name" value="HTH_TETR_2"/>
    <property type="match status" value="1"/>
</dbReference>
<feature type="domain" description="HTH tetR-type" evidence="5">
    <location>
        <begin position="9"/>
        <end position="69"/>
    </location>
</feature>
<dbReference type="InterPro" id="IPR009057">
    <property type="entry name" value="Homeodomain-like_sf"/>
</dbReference>
<sequence>MPKTGLKPEELQEKVLDAAEIEIRRNGVERLKLTDVARNLNLSHAALYKHFADKEALLDSISKRWLDRIDLALAEISAKTSPLEERILDWLMTLHMMKREKVQSDPRIYTAFNNSAEKTRPFVKKHIQTMYIQLEAMVQEGIQKGLFFCNTPKEGARIIFEGTAAFHHPRMVFDNIEEDRIEFLRSVVGALLSGLKSKRGRDM</sequence>
<dbReference type="Proteomes" id="UP000297832">
    <property type="component" value="Unassembled WGS sequence"/>
</dbReference>
<dbReference type="GO" id="GO:0000976">
    <property type="term" value="F:transcription cis-regulatory region binding"/>
    <property type="evidence" value="ECO:0007669"/>
    <property type="project" value="TreeGrafter"/>
</dbReference>
<reference evidence="8 9" key="2">
    <citation type="journal article" date="2019" name="PLoS Negl. Trop. Dis.">
        <title>Revisiting the worldwide diversity of Leptospira species in the environment.</title>
        <authorList>
            <person name="Vincent A.T."/>
            <person name="Schiettekatte O."/>
            <person name="Bourhy P."/>
            <person name="Veyrier F.J."/>
            <person name="Picardeau M."/>
        </authorList>
    </citation>
    <scope>NUCLEOTIDE SEQUENCE [LARGE SCALE GENOMIC DNA]</scope>
    <source>
        <strain evidence="6 8">201702405</strain>
        <strain evidence="9">201702406</strain>
    </source>
</reference>
<dbReference type="EMBL" id="RQGV01000001">
    <property type="protein sequence ID" value="TGM16974.1"/>
    <property type="molecule type" value="Genomic_DNA"/>
</dbReference>
<keyword evidence="1" id="KW-0805">Transcription regulation</keyword>
<evidence type="ECO:0000256" key="2">
    <source>
        <dbReference type="ARBA" id="ARBA00023125"/>
    </source>
</evidence>
<dbReference type="EMBL" id="RQGU01000090">
    <property type="protein sequence ID" value="TGM21312.1"/>
    <property type="molecule type" value="Genomic_DNA"/>
</dbReference>
<dbReference type="SUPFAM" id="SSF46689">
    <property type="entry name" value="Homeodomain-like"/>
    <property type="match status" value="1"/>
</dbReference>